<gene>
    <name evidence="1" type="ORF">BED41_13030</name>
</gene>
<sequence>MSRFIEVEFPEAGITVTAALNEAEEPEMCKRFWDLLEEPLRTMNCHTLSTGCLFDARPRPPKHPVKIGFQASNLAKVKRLYSELVPGMLLYSGYEITTCYGAHVTEPLSTSGSYIAQVIDEDLGKYYNAGKYVWDAQSYEHKPTMTIFRRKEAY</sequence>
<accession>A0A1B2I7H8</accession>
<dbReference type="Proteomes" id="UP000093044">
    <property type="component" value="Chromosome"/>
</dbReference>
<keyword evidence="2" id="KW-1185">Reference proteome</keyword>
<dbReference type="GeneID" id="83058769"/>
<dbReference type="KEGG" id="cpor:BED41_13030"/>
<evidence type="ECO:0000313" key="1">
    <source>
        <dbReference type="EMBL" id="ANZ45932.1"/>
    </source>
</evidence>
<name>A0A1B2I7H8_9BACT</name>
<evidence type="ECO:0000313" key="2">
    <source>
        <dbReference type="Proteomes" id="UP000093044"/>
    </source>
</evidence>
<proteinExistence type="predicted"/>
<dbReference type="EMBL" id="CP016757">
    <property type="protein sequence ID" value="ANZ45932.1"/>
    <property type="molecule type" value="Genomic_DNA"/>
</dbReference>
<protein>
    <submittedName>
        <fullName evidence="1">Uncharacterized protein</fullName>
    </submittedName>
</protein>
<dbReference type="Gene3D" id="2.40.100.20">
    <property type="match status" value="1"/>
</dbReference>
<dbReference type="AlphaFoldDB" id="A0A1B2I7H8"/>
<reference evidence="1" key="1">
    <citation type="submission" date="2016-08" db="EMBL/GenBank/DDBJ databases">
        <title>Complete genome of Cloacibacillus porcorum.</title>
        <authorList>
            <person name="Looft T."/>
            <person name="Bayles D.O."/>
            <person name="Alt D.P."/>
        </authorList>
    </citation>
    <scope>NUCLEOTIDE SEQUENCE [LARGE SCALE GENOMIC DNA]</scope>
    <source>
        <strain evidence="1">CL-84</strain>
    </source>
</reference>
<dbReference type="STRING" id="1197717.BED41_13030"/>
<dbReference type="OrthoDB" id="1971562at2"/>
<organism evidence="1 2">
    <name type="scientific">Cloacibacillus porcorum</name>
    <dbReference type="NCBI Taxonomy" id="1197717"/>
    <lineage>
        <taxon>Bacteria</taxon>
        <taxon>Thermotogati</taxon>
        <taxon>Synergistota</taxon>
        <taxon>Synergistia</taxon>
        <taxon>Synergistales</taxon>
        <taxon>Synergistaceae</taxon>
        <taxon>Cloacibacillus</taxon>
    </lineage>
</organism>
<dbReference type="RefSeq" id="WP_066747149.1">
    <property type="nucleotide sequence ID" value="NZ_CAUFKJ010000016.1"/>
</dbReference>